<name>A0AAV4GWM6_9GAST</name>
<protein>
    <submittedName>
        <fullName evidence="1">BA71V-D1133L (G10L) protein</fullName>
    </submittedName>
</protein>
<gene>
    <name evidence="1" type="ORF">ElyMa_002529800</name>
</gene>
<proteinExistence type="predicted"/>
<keyword evidence="2" id="KW-1185">Reference proteome</keyword>
<reference evidence="1 2" key="1">
    <citation type="journal article" date="2021" name="Elife">
        <title>Chloroplast acquisition without the gene transfer in kleptoplastic sea slugs, Plakobranchus ocellatus.</title>
        <authorList>
            <person name="Maeda T."/>
            <person name="Takahashi S."/>
            <person name="Yoshida T."/>
            <person name="Shimamura S."/>
            <person name="Takaki Y."/>
            <person name="Nagai Y."/>
            <person name="Toyoda A."/>
            <person name="Suzuki Y."/>
            <person name="Arimoto A."/>
            <person name="Ishii H."/>
            <person name="Satoh N."/>
            <person name="Nishiyama T."/>
            <person name="Hasebe M."/>
            <person name="Maruyama T."/>
            <person name="Minagawa J."/>
            <person name="Obokata J."/>
            <person name="Shigenobu S."/>
        </authorList>
    </citation>
    <scope>NUCLEOTIDE SEQUENCE [LARGE SCALE GENOMIC DNA]</scope>
</reference>
<evidence type="ECO:0000313" key="1">
    <source>
        <dbReference type="EMBL" id="GFR88926.1"/>
    </source>
</evidence>
<organism evidence="1 2">
    <name type="scientific">Elysia marginata</name>
    <dbReference type="NCBI Taxonomy" id="1093978"/>
    <lineage>
        <taxon>Eukaryota</taxon>
        <taxon>Metazoa</taxon>
        <taxon>Spiralia</taxon>
        <taxon>Lophotrochozoa</taxon>
        <taxon>Mollusca</taxon>
        <taxon>Gastropoda</taxon>
        <taxon>Heterobranchia</taxon>
        <taxon>Euthyneura</taxon>
        <taxon>Panpulmonata</taxon>
        <taxon>Sacoglossa</taxon>
        <taxon>Placobranchoidea</taxon>
        <taxon>Plakobranchidae</taxon>
        <taxon>Elysia</taxon>
    </lineage>
</organism>
<sequence>MAAYTLTQEVEKAVRRYAVDAFINYGRMEAAELLTGANIDAVPYSPAVSLAEVFQRPENTATFEAYGHGSREVHTIKAAVTALFETQPVWTYADLWSAVRTAGQVKGLAVNPSSFSEESFALALDGLGLHSPFLTREAEAASQAGNLGAGFLISRVQDFFIRTPAGPGGQPTLDIESYVRDDTSLSSVRIKVADYVRNARAEQNFIVRLEGFEASFKGSKTPIEDVFLFYDADFHYALLRAIVEGHALQKEAPGVAADVYALMATPGSALGRAVALYTRFKVLVLGGDFAETPAALRYLRAARAPQPGNKTPIGYVAADSVRVFGGEAEGWYDIPRKALSIGSRYNENDIAVGYVEFRGGHPRFKVRAPIHELSASNVRDVRSLARGAECKTRPRSEQEVLASRLEALKKKSSQGGRSMDICAEVRANLLEREEASRQKKLGMLGGTRWFYLFNDRLPTVTLGR</sequence>
<comment type="caution">
    <text evidence="1">The sequence shown here is derived from an EMBL/GenBank/DDBJ whole genome shotgun (WGS) entry which is preliminary data.</text>
</comment>
<evidence type="ECO:0000313" key="2">
    <source>
        <dbReference type="Proteomes" id="UP000762676"/>
    </source>
</evidence>
<dbReference type="AlphaFoldDB" id="A0AAV4GWM6"/>
<dbReference type="Proteomes" id="UP000762676">
    <property type="component" value="Unassembled WGS sequence"/>
</dbReference>
<accession>A0AAV4GWM6</accession>
<dbReference type="EMBL" id="BMAT01005195">
    <property type="protein sequence ID" value="GFR88926.1"/>
    <property type="molecule type" value="Genomic_DNA"/>
</dbReference>